<evidence type="ECO:0000313" key="5">
    <source>
        <dbReference type="EMBL" id="KRL05069.1"/>
    </source>
</evidence>
<dbReference type="SUPFAM" id="SSF55785">
    <property type="entry name" value="PYP-like sensor domain (PAS domain)"/>
    <property type="match status" value="1"/>
</dbReference>
<dbReference type="SMART" id="SM00283">
    <property type="entry name" value="MA"/>
    <property type="match status" value="1"/>
</dbReference>
<feature type="domain" description="Methyl-accepting transducer" evidence="3">
    <location>
        <begin position="133"/>
        <end position="318"/>
    </location>
</feature>
<dbReference type="Gene3D" id="3.30.450.20">
    <property type="entry name" value="PAS domain"/>
    <property type="match status" value="1"/>
</dbReference>
<evidence type="ECO:0000313" key="6">
    <source>
        <dbReference type="Proteomes" id="UP000051686"/>
    </source>
</evidence>
<evidence type="ECO:0000256" key="1">
    <source>
        <dbReference type="ARBA" id="ARBA00023224"/>
    </source>
</evidence>
<dbReference type="PATRIC" id="fig|1423777.3.peg.1045"/>
<accession>A0A0R1M9Q4</accession>
<dbReference type="CDD" id="cd00130">
    <property type="entry name" value="PAS"/>
    <property type="match status" value="1"/>
</dbReference>
<dbReference type="GO" id="GO:0016020">
    <property type="term" value="C:membrane"/>
    <property type="evidence" value="ECO:0007669"/>
    <property type="project" value="InterPro"/>
</dbReference>
<dbReference type="PANTHER" id="PTHR32089:SF112">
    <property type="entry name" value="LYSOZYME-LIKE PROTEIN-RELATED"/>
    <property type="match status" value="1"/>
</dbReference>
<comment type="caution">
    <text evidence="5">The sequence shown here is derived from an EMBL/GenBank/DDBJ whole genome shotgun (WGS) entry which is preliminary data.</text>
</comment>
<proteinExistence type="predicted"/>
<keyword evidence="1 2" id="KW-0807">Transducer</keyword>
<dbReference type="STRING" id="1423777.FD46_GL001010"/>
<dbReference type="Gene3D" id="1.10.287.950">
    <property type="entry name" value="Methyl-accepting chemotaxis protein"/>
    <property type="match status" value="1"/>
</dbReference>
<protein>
    <submittedName>
        <fullName evidence="5">Methyl-accepting chemotaxis protein</fullName>
    </submittedName>
</protein>
<gene>
    <name evidence="5" type="ORF">FD46_GL001010</name>
</gene>
<organism evidence="5 6">
    <name type="scientific">Liquorilactobacillus oeni DSM 19972</name>
    <dbReference type="NCBI Taxonomy" id="1423777"/>
    <lineage>
        <taxon>Bacteria</taxon>
        <taxon>Bacillati</taxon>
        <taxon>Bacillota</taxon>
        <taxon>Bacilli</taxon>
        <taxon>Lactobacillales</taxon>
        <taxon>Lactobacillaceae</taxon>
        <taxon>Liquorilactobacillus</taxon>
    </lineage>
</organism>
<dbReference type="EMBL" id="AZEH01000034">
    <property type="protein sequence ID" value="KRL05069.1"/>
    <property type="molecule type" value="Genomic_DNA"/>
</dbReference>
<reference evidence="5 6" key="1">
    <citation type="journal article" date="2015" name="Genome Announc.">
        <title>Expanding the biotechnology potential of lactobacilli through comparative genomics of 213 strains and associated genera.</title>
        <authorList>
            <person name="Sun Z."/>
            <person name="Harris H.M."/>
            <person name="McCann A."/>
            <person name="Guo C."/>
            <person name="Argimon S."/>
            <person name="Zhang W."/>
            <person name="Yang X."/>
            <person name="Jeffery I.B."/>
            <person name="Cooney J.C."/>
            <person name="Kagawa T.F."/>
            <person name="Liu W."/>
            <person name="Song Y."/>
            <person name="Salvetti E."/>
            <person name="Wrobel A."/>
            <person name="Rasinkangas P."/>
            <person name="Parkhill J."/>
            <person name="Rea M.C."/>
            <person name="O'Sullivan O."/>
            <person name="Ritari J."/>
            <person name="Douillard F.P."/>
            <person name="Paul Ross R."/>
            <person name="Yang R."/>
            <person name="Briner A.E."/>
            <person name="Felis G.E."/>
            <person name="de Vos W.M."/>
            <person name="Barrangou R."/>
            <person name="Klaenhammer T.R."/>
            <person name="Caufield P.W."/>
            <person name="Cui Y."/>
            <person name="Zhang H."/>
            <person name="O'Toole P.W."/>
        </authorList>
    </citation>
    <scope>NUCLEOTIDE SEQUENCE [LARGE SCALE GENOMIC DNA]</scope>
    <source>
        <strain evidence="5 6">DSM 19972</strain>
    </source>
</reference>
<dbReference type="SUPFAM" id="SSF58104">
    <property type="entry name" value="Methyl-accepting chemotaxis protein (MCP) signaling domain"/>
    <property type="match status" value="1"/>
</dbReference>
<feature type="domain" description="PAC" evidence="4">
    <location>
        <begin position="92"/>
        <end position="146"/>
    </location>
</feature>
<dbReference type="PANTHER" id="PTHR32089">
    <property type="entry name" value="METHYL-ACCEPTING CHEMOTAXIS PROTEIN MCPB"/>
    <property type="match status" value="1"/>
</dbReference>
<name>A0A0R1M9Q4_9LACO</name>
<dbReference type="InterPro" id="IPR035965">
    <property type="entry name" value="PAS-like_dom_sf"/>
</dbReference>
<dbReference type="PROSITE" id="PS50111">
    <property type="entry name" value="CHEMOTAXIS_TRANSDUC_2"/>
    <property type="match status" value="1"/>
</dbReference>
<dbReference type="InterPro" id="IPR000014">
    <property type="entry name" value="PAS"/>
</dbReference>
<dbReference type="OrthoDB" id="9765776at2"/>
<dbReference type="PROSITE" id="PS50113">
    <property type="entry name" value="PAC"/>
    <property type="match status" value="1"/>
</dbReference>
<sequence length="318" mass="35823">MIEVKLINYPQGVNMETEQLVKRAFSTALSREMAVVIFDINKKIIYTTPLFAKILKYTTVELESLHHYDLCFSDYVKSDSYQEFWSRLLNGQSYQDRVIRKDKNDAQVFLEANYFPVNDEHGQVVGVMKVCFDITKRTERLNASLKTVSQISQKVDEIAQGGRSNLHSLQNNIQEITSSSSDNMKSSRFLSNRSEQTNDIVKTIHGISKQTNMLAVNASIEAARAGDVGHGFAIVAKEIRKLSNQVRKEASEIQDHIGNITEQVNAILQSSEAILQMTSSAETSMRSSSNSYGTLKEMSTQLQKSVNNLSTLFMIKNN</sequence>
<dbReference type="GO" id="GO:0007165">
    <property type="term" value="P:signal transduction"/>
    <property type="evidence" value="ECO:0007669"/>
    <property type="project" value="UniProtKB-KW"/>
</dbReference>
<dbReference type="InterPro" id="IPR000700">
    <property type="entry name" value="PAS-assoc_C"/>
</dbReference>
<dbReference type="InterPro" id="IPR013656">
    <property type="entry name" value="PAS_4"/>
</dbReference>
<dbReference type="NCBIfam" id="TIGR00229">
    <property type="entry name" value="sensory_box"/>
    <property type="match status" value="1"/>
</dbReference>
<dbReference type="Pfam" id="PF00015">
    <property type="entry name" value="MCPsignal"/>
    <property type="match status" value="1"/>
</dbReference>
<evidence type="ECO:0000259" key="3">
    <source>
        <dbReference type="PROSITE" id="PS50111"/>
    </source>
</evidence>
<evidence type="ECO:0000259" key="4">
    <source>
        <dbReference type="PROSITE" id="PS50113"/>
    </source>
</evidence>
<dbReference type="AlphaFoldDB" id="A0A0R1M9Q4"/>
<dbReference type="Pfam" id="PF08448">
    <property type="entry name" value="PAS_4"/>
    <property type="match status" value="1"/>
</dbReference>
<evidence type="ECO:0000256" key="2">
    <source>
        <dbReference type="PROSITE-ProRule" id="PRU00284"/>
    </source>
</evidence>
<dbReference type="InterPro" id="IPR004089">
    <property type="entry name" value="MCPsignal_dom"/>
</dbReference>
<keyword evidence="6" id="KW-1185">Reference proteome</keyword>
<dbReference type="Proteomes" id="UP000051686">
    <property type="component" value="Unassembled WGS sequence"/>
</dbReference>